<dbReference type="GeneID" id="59052856"/>
<organism evidence="1 2">
    <name type="scientific">Plasmopara halstedii</name>
    <name type="common">Downy mildew of sunflower</name>
    <dbReference type="NCBI Taxonomy" id="4781"/>
    <lineage>
        <taxon>Eukaryota</taxon>
        <taxon>Sar</taxon>
        <taxon>Stramenopiles</taxon>
        <taxon>Oomycota</taxon>
        <taxon>Peronosporomycetes</taxon>
        <taxon>Peronosporales</taxon>
        <taxon>Peronosporaceae</taxon>
        <taxon>Plasmopara</taxon>
    </lineage>
</organism>
<dbReference type="AlphaFoldDB" id="A0A0P1A9W1"/>
<dbReference type="Proteomes" id="UP000054928">
    <property type="component" value="Unassembled WGS sequence"/>
</dbReference>
<evidence type="ECO:0000313" key="2">
    <source>
        <dbReference type="Proteomes" id="UP000054928"/>
    </source>
</evidence>
<sequence length="75" mass="8487">MIQIRLEFIRSGTSKLVIIFRAIPYMSATRKRPNLLLSYISSYCAQQNTLCNGYHETALCSTDLSMSTYANGMEV</sequence>
<accession>A0A0P1A9W1</accession>
<dbReference type="EMBL" id="CCYD01000261">
    <property type="protein sequence ID" value="CEG37128.1"/>
    <property type="molecule type" value="Genomic_DNA"/>
</dbReference>
<dbReference type="RefSeq" id="XP_036263032.1">
    <property type="nucleotide sequence ID" value="XM_036407321.1"/>
</dbReference>
<protein>
    <submittedName>
        <fullName evidence="1">Uncharacterized protein</fullName>
    </submittedName>
</protein>
<proteinExistence type="predicted"/>
<evidence type="ECO:0000313" key="1">
    <source>
        <dbReference type="EMBL" id="CEG37128.1"/>
    </source>
</evidence>
<reference evidence="2" key="1">
    <citation type="submission" date="2014-09" db="EMBL/GenBank/DDBJ databases">
        <authorList>
            <person name="Sharma Rahul"/>
            <person name="Thines Marco"/>
        </authorList>
    </citation>
    <scope>NUCLEOTIDE SEQUENCE [LARGE SCALE GENOMIC DNA]</scope>
</reference>
<name>A0A0P1A9W1_PLAHL</name>
<keyword evidence="2" id="KW-1185">Reference proteome</keyword>